<gene>
    <name evidence="1" type="ORF">WA1_49230</name>
</gene>
<accession>A0A139WQL2</accession>
<name>A0A139WQL2_9CYAN</name>
<dbReference type="EMBL" id="ANNX02000064">
    <property type="protein sequence ID" value="KYC34726.1"/>
    <property type="molecule type" value="Genomic_DNA"/>
</dbReference>
<dbReference type="Proteomes" id="UP000076925">
    <property type="component" value="Unassembled WGS sequence"/>
</dbReference>
<sequence>MIFGSLESAGFPRSLQSMLLPEWVTPEVLSDAAASSELATILAKRLGLRASPLFAASPRVESLRRRDIKYKRSIPNLSRNLTAATSIAVSVAESIASATLVEFKSFVGSADALRTEVLASFPGNWLGLRNLLMACWSHGVPVVYLAELGKGVAKMDGMVVYTNSRPVIILSKVSSLWAWQLFILAHEVAHVALGHVAPDEILVDEKLSEDSYASKDIDLDERAADMFALELLNGKPNATYTSSDNQVNFRELAESAFQFGKAHHIDPGHIVLNFANQSGNWKVGYAAAKVLQGENPPAPMVINSAMWGGIDSEVLPPDTVEFLSRVTDSHSTGSHSK</sequence>
<dbReference type="AlphaFoldDB" id="A0A139WQL2"/>
<comment type="caution">
    <text evidence="1">The sequence shown here is derived from an EMBL/GenBank/DDBJ whole genome shotgun (WGS) entry which is preliminary data.</text>
</comment>
<keyword evidence="2" id="KW-1185">Reference proteome</keyword>
<evidence type="ECO:0000313" key="1">
    <source>
        <dbReference type="EMBL" id="KYC34726.1"/>
    </source>
</evidence>
<protein>
    <submittedName>
        <fullName evidence="1">Uncharacterized protein</fullName>
    </submittedName>
</protein>
<dbReference type="OrthoDB" id="9794834at2"/>
<reference evidence="1 2" key="1">
    <citation type="journal article" date="2013" name="Genome Biol. Evol.">
        <title>Genomes of Stigonematalean cyanobacteria (subsection V) and the evolution of oxygenic photosynthesis from prokaryotes to plastids.</title>
        <authorList>
            <person name="Dagan T."/>
            <person name="Roettger M."/>
            <person name="Stucken K."/>
            <person name="Landan G."/>
            <person name="Koch R."/>
            <person name="Major P."/>
            <person name="Gould S.B."/>
            <person name="Goremykin V.V."/>
            <person name="Rippka R."/>
            <person name="Tandeau de Marsac N."/>
            <person name="Gugger M."/>
            <person name="Lockhart P.J."/>
            <person name="Allen J.F."/>
            <person name="Brune I."/>
            <person name="Maus I."/>
            <person name="Puhler A."/>
            <person name="Martin W.F."/>
        </authorList>
    </citation>
    <scope>NUCLEOTIDE SEQUENCE [LARGE SCALE GENOMIC DNA]</scope>
    <source>
        <strain evidence="1 2">PCC 7110</strain>
    </source>
</reference>
<proteinExistence type="predicted"/>
<evidence type="ECO:0000313" key="2">
    <source>
        <dbReference type="Proteomes" id="UP000076925"/>
    </source>
</evidence>
<dbReference type="Gene3D" id="1.10.10.2910">
    <property type="match status" value="1"/>
</dbReference>
<organism evidence="1 2">
    <name type="scientific">Scytonema hofmannii PCC 7110</name>
    <dbReference type="NCBI Taxonomy" id="128403"/>
    <lineage>
        <taxon>Bacteria</taxon>
        <taxon>Bacillati</taxon>
        <taxon>Cyanobacteriota</taxon>
        <taxon>Cyanophyceae</taxon>
        <taxon>Nostocales</taxon>
        <taxon>Scytonemataceae</taxon>
        <taxon>Scytonema</taxon>
    </lineage>
</organism>